<evidence type="ECO:0000313" key="1">
    <source>
        <dbReference type="EMBL" id="GKV46445.1"/>
    </source>
</evidence>
<evidence type="ECO:0000313" key="2">
    <source>
        <dbReference type="Proteomes" id="UP001054252"/>
    </source>
</evidence>
<keyword evidence="2" id="KW-1185">Reference proteome</keyword>
<reference evidence="1 2" key="1">
    <citation type="journal article" date="2021" name="Commun. Biol.">
        <title>The genome of Shorea leprosula (Dipterocarpaceae) highlights the ecological relevance of drought in aseasonal tropical rainforests.</title>
        <authorList>
            <person name="Ng K.K.S."/>
            <person name="Kobayashi M.J."/>
            <person name="Fawcett J.A."/>
            <person name="Hatakeyama M."/>
            <person name="Paape T."/>
            <person name="Ng C.H."/>
            <person name="Ang C.C."/>
            <person name="Tnah L.H."/>
            <person name="Lee C.T."/>
            <person name="Nishiyama T."/>
            <person name="Sese J."/>
            <person name="O'Brien M.J."/>
            <person name="Copetti D."/>
            <person name="Mohd Noor M.I."/>
            <person name="Ong R.C."/>
            <person name="Putra M."/>
            <person name="Sireger I.Z."/>
            <person name="Indrioko S."/>
            <person name="Kosugi Y."/>
            <person name="Izuno A."/>
            <person name="Isagi Y."/>
            <person name="Lee S.L."/>
            <person name="Shimizu K.K."/>
        </authorList>
    </citation>
    <scope>NUCLEOTIDE SEQUENCE [LARGE SCALE GENOMIC DNA]</scope>
    <source>
        <strain evidence="1">214</strain>
    </source>
</reference>
<gene>
    <name evidence="1" type="ORF">SLEP1_g53429</name>
</gene>
<organism evidence="1 2">
    <name type="scientific">Rubroshorea leprosula</name>
    <dbReference type="NCBI Taxonomy" id="152421"/>
    <lineage>
        <taxon>Eukaryota</taxon>
        <taxon>Viridiplantae</taxon>
        <taxon>Streptophyta</taxon>
        <taxon>Embryophyta</taxon>
        <taxon>Tracheophyta</taxon>
        <taxon>Spermatophyta</taxon>
        <taxon>Magnoliopsida</taxon>
        <taxon>eudicotyledons</taxon>
        <taxon>Gunneridae</taxon>
        <taxon>Pentapetalae</taxon>
        <taxon>rosids</taxon>
        <taxon>malvids</taxon>
        <taxon>Malvales</taxon>
        <taxon>Dipterocarpaceae</taxon>
        <taxon>Rubroshorea</taxon>
    </lineage>
</organism>
<dbReference type="EMBL" id="BPVZ01000208">
    <property type="protein sequence ID" value="GKV46445.1"/>
    <property type="molecule type" value="Genomic_DNA"/>
</dbReference>
<comment type="caution">
    <text evidence="1">The sequence shown here is derived from an EMBL/GenBank/DDBJ whole genome shotgun (WGS) entry which is preliminary data.</text>
</comment>
<protein>
    <submittedName>
        <fullName evidence="1">Uncharacterized protein</fullName>
    </submittedName>
</protein>
<dbReference type="AlphaFoldDB" id="A0AAV5M9J1"/>
<accession>A0AAV5M9J1</accession>
<dbReference type="Proteomes" id="UP001054252">
    <property type="component" value="Unassembled WGS sequence"/>
</dbReference>
<proteinExistence type="predicted"/>
<name>A0AAV5M9J1_9ROSI</name>
<sequence length="60" mass="6612">MKDSSTWCLQVVMTNQALGNDGNQDDPTCTMSRDPIHILGGPITRARARKMRKALNGPIE</sequence>